<dbReference type="Proteomes" id="UP000069773">
    <property type="component" value="Unassembled WGS sequence"/>
</dbReference>
<evidence type="ECO:0000313" key="4">
    <source>
        <dbReference type="Proteomes" id="UP001207528"/>
    </source>
</evidence>
<dbReference type="EMBL" id="JACKTI010000020">
    <property type="protein sequence ID" value="MCV7022670.1"/>
    <property type="molecule type" value="Genomic_DNA"/>
</dbReference>
<reference evidence="2" key="2">
    <citation type="submission" date="2020-07" db="EMBL/GenBank/DDBJ databases">
        <authorList>
            <person name="Pettersson B.M.F."/>
            <person name="Behra P.R.K."/>
            <person name="Ramesh M."/>
            <person name="Das S."/>
            <person name="Dasgupta S."/>
            <person name="Kirsebom L.A."/>
        </authorList>
    </citation>
    <scope>NUCLEOTIDE SEQUENCE</scope>
    <source>
        <strain evidence="2">DSM 44203</strain>
    </source>
</reference>
<reference evidence="1 3" key="1">
    <citation type="journal article" date="2016" name="Genome Announc.">
        <title>Draft Genome Sequences of Five Rapidly Growing Mycobacterium Species, M. thermoresistibile, M. fortuitum subsp. acetamidolyticum, M. canariasense, M. brisbanense, and M. novocastrense.</title>
        <authorList>
            <person name="Katahira K."/>
            <person name="Ogura Y."/>
            <person name="Gotoh Y."/>
            <person name="Hayashi T."/>
        </authorList>
    </citation>
    <scope>NUCLEOTIDE SEQUENCE [LARGE SCALE GENOMIC DNA]</scope>
    <source>
        <strain evidence="1 3">JCM18114</strain>
    </source>
</reference>
<dbReference type="Proteomes" id="UP001207528">
    <property type="component" value="Unassembled WGS sequence"/>
</dbReference>
<evidence type="ECO:0000313" key="1">
    <source>
        <dbReference type="EMBL" id="GAT10241.1"/>
    </source>
</evidence>
<dbReference type="EMBL" id="BCTA01000038">
    <property type="protein sequence ID" value="GAT10241.1"/>
    <property type="molecule type" value="Genomic_DNA"/>
</dbReference>
<dbReference type="RefSeq" id="WP_067391379.1">
    <property type="nucleotide sequence ID" value="NZ_BCTA01000038.1"/>
</dbReference>
<organism evidence="2 4">
    <name type="scientific">Mycolicibacterium novocastrense</name>
    <name type="common">Mycobacterium novocastrense</name>
    <dbReference type="NCBI Taxonomy" id="59813"/>
    <lineage>
        <taxon>Bacteria</taxon>
        <taxon>Bacillati</taxon>
        <taxon>Actinomycetota</taxon>
        <taxon>Actinomycetes</taxon>
        <taxon>Mycobacteriales</taxon>
        <taxon>Mycobacteriaceae</taxon>
        <taxon>Mycolicibacterium</taxon>
    </lineage>
</organism>
<reference evidence="2" key="3">
    <citation type="journal article" date="2022" name="BMC Genomics">
        <title>Comparative genome analysis of mycobacteria focusing on tRNA and non-coding RNA.</title>
        <authorList>
            <person name="Behra P.R.K."/>
            <person name="Pettersson B.M.F."/>
            <person name="Ramesh M."/>
            <person name="Das S."/>
            <person name="Dasgupta S."/>
            <person name="Kirsebom L.A."/>
        </authorList>
    </citation>
    <scope>NUCLEOTIDE SEQUENCE</scope>
    <source>
        <strain evidence="2">DSM 44203</strain>
    </source>
</reference>
<evidence type="ECO:0000313" key="3">
    <source>
        <dbReference type="Proteomes" id="UP000069773"/>
    </source>
</evidence>
<evidence type="ECO:0000313" key="2">
    <source>
        <dbReference type="EMBL" id="MCV7022670.1"/>
    </source>
</evidence>
<dbReference type="AlphaFoldDB" id="A0AAW5SGE5"/>
<name>A0AAW5SGE5_MYCNV</name>
<proteinExistence type="predicted"/>
<keyword evidence="3" id="KW-1185">Reference proteome</keyword>
<accession>A0AAW5SGE5</accession>
<protein>
    <submittedName>
        <fullName evidence="2">Uncharacterized protein</fullName>
    </submittedName>
</protein>
<comment type="caution">
    <text evidence="2">The sequence shown here is derived from an EMBL/GenBank/DDBJ whole genome shotgun (WGS) entry which is preliminary data.</text>
</comment>
<gene>
    <name evidence="2" type="ORF">H7I77_04800</name>
    <name evidence="1" type="ORF">RMCN_3374</name>
</gene>
<sequence length="83" mass="8911">MYYVDGEAFPLEMLSADEARTVLQDLHAQAAANTPQDRALTAQIDEVTAWLDTLAAEEAANLAVEAAADHAADLYTDQLAGIY</sequence>